<feature type="signal peptide" evidence="2">
    <location>
        <begin position="1"/>
        <end position="28"/>
    </location>
</feature>
<name>A0ABS5APP8_9PSEU</name>
<comment type="caution">
    <text evidence="4">The sequence shown here is derived from an EMBL/GenBank/DDBJ whole genome shotgun (WGS) entry which is preliminary data.</text>
</comment>
<evidence type="ECO:0000259" key="3">
    <source>
        <dbReference type="Pfam" id="PF07987"/>
    </source>
</evidence>
<gene>
    <name evidence="4" type="ORF">JOF53_007415</name>
</gene>
<dbReference type="Gene3D" id="2.60.40.2230">
    <property type="entry name" value="Uncharacterised protein YcnI-like PF07987, DUF1775"/>
    <property type="match status" value="1"/>
</dbReference>
<keyword evidence="5" id="KW-1185">Reference proteome</keyword>
<dbReference type="Proteomes" id="UP001519363">
    <property type="component" value="Unassembled WGS sequence"/>
</dbReference>
<proteinExistence type="predicted"/>
<keyword evidence="1" id="KW-0472">Membrane</keyword>
<evidence type="ECO:0000256" key="2">
    <source>
        <dbReference type="SAM" id="SignalP"/>
    </source>
</evidence>
<keyword evidence="1" id="KW-1133">Transmembrane helix</keyword>
<keyword evidence="2" id="KW-0732">Signal</keyword>
<evidence type="ECO:0000313" key="5">
    <source>
        <dbReference type="Proteomes" id="UP001519363"/>
    </source>
</evidence>
<protein>
    <submittedName>
        <fullName evidence="4">Uncharacterized protein YcnI</fullName>
    </submittedName>
</protein>
<reference evidence="4 5" key="1">
    <citation type="submission" date="2021-03" db="EMBL/GenBank/DDBJ databases">
        <title>Sequencing the genomes of 1000 actinobacteria strains.</title>
        <authorList>
            <person name="Klenk H.-P."/>
        </authorList>
    </citation>
    <scope>NUCLEOTIDE SEQUENCE [LARGE SCALE GENOMIC DNA]</scope>
    <source>
        <strain evidence="4 5">DSM 44580</strain>
    </source>
</reference>
<feature type="chain" id="PRO_5046621798" evidence="2">
    <location>
        <begin position="29"/>
        <end position="220"/>
    </location>
</feature>
<accession>A0ABS5APP8</accession>
<dbReference type="InterPro" id="IPR012533">
    <property type="entry name" value="YcnI-copper_dom"/>
</dbReference>
<dbReference type="CDD" id="cd08545">
    <property type="entry name" value="YcnI_like"/>
    <property type="match status" value="1"/>
</dbReference>
<evidence type="ECO:0000256" key="1">
    <source>
        <dbReference type="SAM" id="Phobius"/>
    </source>
</evidence>
<feature type="domain" description="YncI copper-binding" evidence="3">
    <location>
        <begin position="34"/>
        <end position="168"/>
    </location>
</feature>
<dbReference type="Pfam" id="PF07987">
    <property type="entry name" value="DUF1775"/>
    <property type="match status" value="1"/>
</dbReference>
<keyword evidence="1" id="KW-0812">Transmembrane</keyword>
<sequence>MGIRRRRALAAVPGAVLLAQLFGGGVAAAHVTAHVHGEQPERGGHGTLVLRVPNEDAVATTSLEVEVPPEHGITTARTRPVPGWVPGIRRAAGGVVTGVTWTARPGAELPGGDLHYQDFELTLGPLPQDVATLVLPAAQGHADGTVTRWDERPAPGTEARRPAPTVALAAPSPGGPAHHAMAPAARGGHGVPWLAGGSLLVLGAAAGAGVVLVRRGKVRT</sequence>
<dbReference type="InterPro" id="IPR038507">
    <property type="entry name" value="YcnI-like_sf"/>
</dbReference>
<feature type="transmembrane region" description="Helical" evidence="1">
    <location>
        <begin position="193"/>
        <end position="213"/>
    </location>
</feature>
<evidence type="ECO:0000313" key="4">
    <source>
        <dbReference type="EMBL" id="MBP2478543.1"/>
    </source>
</evidence>
<dbReference type="RefSeq" id="WP_158103639.1">
    <property type="nucleotide sequence ID" value="NZ_JAGIOO010000001.1"/>
</dbReference>
<organism evidence="4 5">
    <name type="scientific">Crossiella equi</name>
    <dbReference type="NCBI Taxonomy" id="130796"/>
    <lineage>
        <taxon>Bacteria</taxon>
        <taxon>Bacillati</taxon>
        <taxon>Actinomycetota</taxon>
        <taxon>Actinomycetes</taxon>
        <taxon>Pseudonocardiales</taxon>
        <taxon>Pseudonocardiaceae</taxon>
        <taxon>Crossiella</taxon>
    </lineage>
</organism>
<dbReference type="EMBL" id="JAGIOO010000001">
    <property type="protein sequence ID" value="MBP2478543.1"/>
    <property type="molecule type" value="Genomic_DNA"/>
</dbReference>